<organism evidence="2 3">
    <name type="scientific">Hibiscus syriacus</name>
    <name type="common">Rose of Sharon</name>
    <dbReference type="NCBI Taxonomy" id="106335"/>
    <lineage>
        <taxon>Eukaryota</taxon>
        <taxon>Viridiplantae</taxon>
        <taxon>Streptophyta</taxon>
        <taxon>Embryophyta</taxon>
        <taxon>Tracheophyta</taxon>
        <taxon>Spermatophyta</taxon>
        <taxon>Magnoliopsida</taxon>
        <taxon>eudicotyledons</taxon>
        <taxon>Gunneridae</taxon>
        <taxon>Pentapetalae</taxon>
        <taxon>rosids</taxon>
        <taxon>malvids</taxon>
        <taxon>Malvales</taxon>
        <taxon>Malvaceae</taxon>
        <taxon>Malvoideae</taxon>
        <taxon>Hibiscus</taxon>
    </lineage>
</organism>
<dbReference type="AlphaFoldDB" id="A0A6A3AN03"/>
<evidence type="ECO:0000313" key="3">
    <source>
        <dbReference type="Proteomes" id="UP000436088"/>
    </source>
</evidence>
<dbReference type="PROSITE" id="PS50138">
    <property type="entry name" value="BRCA2_REPEAT"/>
    <property type="match status" value="1"/>
</dbReference>
<protein>
    <submittedName>
        <fullName evidence="2">Uncharacterized protein</fullName>
    </submittedName>
</protein>
<dbReference type="Proteomes" id="UP000436088">
    <property type="component" value="Unassembled WGS sequence"/>
</dbReference>
<evidence type="ECO:0000313" key="2">
    <source>
        <dbReference type="EMBL" id="KAE8704787.1"/>
    </source>
</evidence>
<gene>
    <name evidence="2" type="ORF">F3Y22_tig00110443pilonHSYRG00212</name>
</gene>
<dbReference type="PANTHER" id="PTHR33782">
    <property type="entry name" value="OS01G0121600 PROTEIN"/>
    <property type="match status" value="1"/>
</dbReference>
<keyword evidence="1" id="KW-0812">Transmembrane</keyword>
<evidence type="ECO:0000256" key="1">
    <source>
        <dbReference type="SAM" id="Phobius"/>
    </source>
</evidence>
<keyword evidence="1" id="KW-0472">Membrane</keyword>
<dbReference type="Pfam" id="PF00634">
    <property type="entry name" value="BRCA2"/>
    <property type="match status" value="1"/>
</dbReference>
<accession>A0A6A3AN03</accession>
<proteinExistence type="predicted"/>
<dbReference type="InterPro" id="IPR002093">
    <property type="entry name" value="BRCA2_repeat"/>
</dbReference>
<reference evidence="2" key="1">
    <citation type="submission" date="2019-09" db="EMBL/GenBank/DDBJ databases">
        <title>Draft genome information of white flower Hibiscus syriacus.</title>
        <authorList>
            <person name="Kim Y.-M."/>
        </authorList>
    </citation>
    <scope>NUCLEOTIDE SEQUENCE [LARGE SCALE GENOMIC DNA]</scope>
    <source>
        <strain evidence="2">YM2019G1</strain>
    </source>
</reference>
<feature type="transmembrane region" description="Helical" evidence="1">
    <location>
        <begin position="94"/>
        <end position="118"/>
    </location>
</feature>
<comment type="caution">
    <text evidence="2">The sequence shown here is derived from an EMBL/GenBank/DDBJ whole genome shotgun (WGS) entry which is preliminary data.</text>
</comment>
<dbReference type="EMBL" id="VEPZ02000988">
    <property type="protein sequence ID" value="KAE8704787.1"/>
    <property type="molecule type" value="Genomic_DNA"/>
</dbReference>
<sequence>MFSRPWNKKGSRNGPIYVARRDSRWWDHGGQLVDENLIMLRKQILDMKIVERNYELPSDWMEWEKPYNRSYKECVCRFVGLLKSYLMNTKPSSALGMLTLLTMCLQASMVIVLVHMVMAANGLIENDDRGVDKYPMFRTEFGNSMALKESSIAKAVYILNEDDVASTVTPSGRSLSVSSEALKRARTLLSELEVEDLFGEMDEEFIYIDFTRRKNLTMRRQTRKTTFLRPFPTKEQ</sequence>
<keyword evidence="1" id="KW-1133">Transmembrane helix</keyword>
<keyword evidence="3" id="KW-1185">Reference proteome</keyword>
<dbReference type="PANTHER" id="PTHR33782:SF13">
    <property type="entry name" value="BY GENSCAN AND GENEFINDER"/>
    <property type="match status" value="1"/>
</dbReference>
<name>A0A6A3AN03_HIBSY</name>